<evidence type="ECO:0000313" key="8">
    <source>
        <dbReference type="Proteomes" id="UP000198838"/>
    </source>
</evidence>
<keyword evidence="8" id="KW-1185">Reference proteome</keyword>
<dbReference type="STRING" id="1120918.SAMN05216249_10876"/>
<accession>A0A1I0Y1N4</accession>
<dbReference type="Pfam" id="PF00589">
    <property type="entry name" value="Phage_integrase"/>
    <property type="match status" value="1"/>
</dbReference>
<dbReference type="Pfam" id="PF14659">
    <property type="entry name" value="Phage_int_SAM_3"/>
    <property type="match status" value="1"/>
</dbReference>
<dbReference type="InterPro" id="IPR010998">
    <property type="entry name" value="Integrase_recombinase_N"/>
</dbReference>
<dbReference type="PANTHER" id="PTHR30349:SF64">
    <property type="entry name" value="PROPHAGE INTEGRASE INTD-RELATED"/>
    <property type="match status" value="1"/>
</dbReference>
<protein>
    <submittedName>
        <fullName evidence="7">AP2-like DNA-binding integrase domain-containing protein</fullName>
    </submittedName>
</protein>
<dbReference type="GO" id="GO:0006310">
    <property type="term" value="P:DNA recombination"/>
    <property type="evidence" value="ECO:0007669"/>
    <property type="project" value="UniProtKB-KW"/>
</dbReference>
<feature type="domain" description="Tyr recombinase" evidence="6">
    <location>
        <begin position="166"/>
        <end position="349"/>
    </location>
</feature>
<organism evidence="7 8">
    <name type="scientific">Acetitomaculum ruminis DSM 5522</name>
    <dbReference type="NCBI Taxonomy" id="1120918"/>
    <lineage>
        <taxon>Bacteria</taxon>
        <taxon>Bacillati</taxon>
        <taxon>Bacillota</taxon>
        <taxon>Clostridia</taxon>
        <taxon>Lachnospirales</taxon>
        <taxon>Lachnospiraceae</taxon>
        <taxon>Acetitomaculum</taxon>
    </lineage>
</organism>
<dbReference type="RefSeq" id="WP_092872070.1">
    <property type="nucleotide sequence ID" value="NZ_FOJY01000008.1"/>
</dbReference>
<comment type="function">
    <text evidence="1">Site-specific tyrosine recombinase, which acts by catalyzing the cutting and rejoining of the recombining DNA molecules.</text>
</comment>
<keyword evidence="4 7" id="KW-0238">DNA-binding</keyword>
<evidence type="ECO:0000259" key="6">
    <source>
        <dbReference type="PROSITE" id="PS51898"/>
    </source>
</evidence>
<dbReference type="Gene3D" id="1.10.443.10">
    <property type="entry name" value="Intergrase catalytic core"/>
    <property type="match status" value="1"/>
</dbReference>
<dbReference type="Pfam" id="PF14657">
    <property type="entry name" value="Arm-DNA-bind_4"/>
    <property type="match status" value="1"/>
</dbReference>
<evidence type="ECO:0000256" key="2">
    <source>
        <dbReference type="ARBA" id="ARBA00008857"/>
    </source>
</evidence>
<dbReference type="InterPro" id="IPR002104">
    <property type="entry name" value="Integrase_catalytic"/>
</dbReference>
<evidence type="ECO:0000313" key="7">
    <source>
        <dbReference type="EMBL" id="SFB07132.1"/>
    </source>
</evidence>
<dbReference type="InterPro" id="IPR004107">
    <property type="entry name" value="Integrase_SAM-like_N"/>
</dbReference>
<dbReference type="EMBL" id="FOJY01000008">
    <property type="protein sequence ID" value="SFB07132.1"/>
    <property type="molecule type" value="Genomic_DNA"/>
</dbReference>
<reference evidence="7 8" key="1">
    <citation type="submission" date="2016-10" db="EMBL/GenBank/DDBJ databases">
        <authorList>
            <person name="de Groot N.N."/>
        </authorList>
    </citation>
    <scope>NUCLEOTIDE SEQUENCE [LARGE SCALE GENOMIC DNA]</scope>
    <source>
        <strain evidence="7 8">DSM 5522</strain>
    </source>
</reference>
<dbReference type="InterPro" id="IPR050090">
    <property type="entry name" value="Tyrosine_recombinase_XerCD"/>
</dbReference>
<dbReference type="SUPFAM" id="SSF56349">
    <property type="entry name" value="DNA breaking-rejoining enzymes"/>
    <property type="match status" value="1"/>
</dbReference>
<dbReference type="GO" id="GO:0015074">
    <property type="term" value="P:DNA integration"/>
    <property type="evidence" value="ECO:0007669"/>
    <property type="project" value="UniProtKB-KW"/>
</dbReference>
<dbReference type="PANTHER" id="PTHR30349">
    <property type="entry name" value="PHAGE INTEGRASE-RELATED"/>
    <property type="match status" value="1"/>
</dbReference>
<evidence type="ECO:0000256" key="3">
    <source>
        <dbReference type="ARBA" id="ARBA00022908"/>
    </source>
</evidence>
<keyword evidence="3" id="KW-0229">DNA integration</keyword>
<dbReference type="InterPro" id="IPR013762">
    <property type="entry name" value="Integrase-like_cat_sf"/>
</dbReference>
<dbReference type="InterPro" id="IPR028259">
    <property type="entry name" value="AP2-like_int_N"/>
</dbReference>
<dbReference type="InterPro" id="IPR011010">
    <property type="entry name" value="DNA_brk_join_enz"/>
</dbReference>
<evidence type="ECO:0000256" key="1">
    <source>
        <dbReference type="ARBA" id="ARBA00003283"/>
    </source>
</evidence>
<evidence type="ECO:0000256" key="4">
    <source>
        <dbReference type="ARBA" id="ARBA00023125"/>
    </source>
</evidence>
<keyword evidence="5" id="KW-0233">DNA recombination</keyword>
<sequence>MSVSKDEAMGTWTIYSRYNNWQNKTKVLYKRGFKTKREALEYERKFLLQKSKNLNMGFTEFVETYFNDIGPRIKYNTRLTKEHAFCTKIIPYFEDKAFSDITPTDVIQWQNTILHMEDEEGKRYQPTYLRSISAQLSALFNHAVRYYGLKDNPVKIAGSMGSSKAKEMLFWTREEYQMFKEAMKKKPVSYYAFEILYWCGIRCGELLALTKGDFDLEKKTLTINKSLQQLKGEIYVTDPKTQKSNRVIDLPDFLCDEMEDYFSMLYKCDDDTRFFNISKSYLHHEIDRGVRETGVKRICIHDLRHSHVAHLIELGFSPVEIADRLGHESISVTMTYSHLYPSKQRKMADRLNQDYERMEN</sequence>
<gene>
    <name evidence="7" type="ORF">SAMN05216249_10876</name>
</gene>
<evidence type="ECO:0000256" key="5">
    <source>
        <dbReference type="ARBA" id="ARBA00023172"/>
    </source>
</evidence>
<name>A0A1I0Y1N4_9FIRM</name>
<dbReference type="PROSITE" id="PS51898">
    <property type="entry name" value="TYR_RECOMBINASE"/>
    <property type="match status" value="1"/>
</dbReference>
<dbReference type="Proteomes" id="UP000198838">
    <property type="component" value="Unassembled WGS sequence"/>
</dbReference>
<dbReference type="GO" id="GO:0003677">
    <property type="term" value="F:DNA binding"/>
    <property type="evidence" value="ECO:0007669"/>
    <property type="project" value="UniProtKB-KW"/>
</dbReference>
<dbReference type="Gene3D" id="1.10.150.130">
    <property type="match status" value="1"/>
</dbReference>
<dbReference type="CDD" id="cd01189">
    <property type="entry name" value="INT_ICEBs1_C_like"/>
    <property type="match status" value="1"/>
</dbReference>
<proteinExistence type="inferred from homology"/>
<dbReference type="OrthoDB" id="9803188at2"/>
<comment type="similarity">
    <text evidence="2">Belongs to the 'phage' integrase family.</text>
</comment>
<dbReference type="AlphaFoldDB" id="A0A1I0Y1N4"/>